<evidence type="ECO:0000313" key="1">
    <source>
        <dbReference type="EMBL" id="MCP8939321.1"/>
    </source>
</evidence>
<comment type="caution">
    <text evidence="1">The sequence shown here is derived from an EMBL/GenBank/DDBJ whole genome shotgun (WGS) entry which is preliminary data.</text>
</comment>
<name>A0ABT1LEG6_9HYPH</name>
<reference evidence="1 2" key="1">
    <citation type="submission" date="2022-07" db="EMBL/GenBank/DDBJ databases">
        <authorList>
            <person name="Li W.-J."/>
            <person name="Deng Q.-Q."/>
        </authorList>
    </citation>
    <scope>NUCLEOTIDE SEQUENCE [LARGE SCALE GENOMIC DNA]</scope>
    <source>
        <strain evidence="1 2">SYSU M60028</strain>
    </source>
</reference>
<dbReference type="RefSeq" id="WP_254742584.1">
    <property type="nucleotide sequence ID" value="NZ_JANCLU010000011.1"/>
</dbReference>
<evidence type="ECO:0000313" key="2">
    <source>
        <dbReference type="Proteomes" id="UP001205890"/>
    </source>
</evidence>
<organism evidence="1 2">
    <name type="scientific">Alsobacter ponti</name>
    <dbReference type="NCBI Taxonomy" id="2962936"/>
    <lineage>
        <taxon>Bacteria</taxon>
        <taxon>Pseudomonadati</taxon>
        <taxon>Pseudomonadota</taxon>
        <taxon>Alphaproteobacteria</taxon>
        <taxon>Hyphomicrobiales</taxon>
        <taxon>Alsobacteraceae</taxon>
        <taxon>Alsobacter</taxon>
    </lineage>
</organism>
<keyword evidence="2" id="KW-1185">Reference proteome</keyword>
<gene>
    <name evidence="1" type="ORF">NK718_12410</name>
</gene>
<protein>
    <submittedName>
        <fullName evidence="1">Alkaline ceramidase</fullName>
    </submittedName>
</protein>
<proteinExistence type="predicted"/>
<sequence>MSEPLFAAGVAVRDITPPPGLAMAGFVARPGPATGTHDRLTARALAVGDTALAVVDVVALDPQTSARIRARARLPAERIVIAALHNHGGPVSTVQGLGGGPDAAWLAAMEDACVAALDAALAAQRPARLLFAEGADPGVARNRREPGGPVDPALPVLAFVGLDGAPIAHLVSYACHPVVLGADNTLWTADYPHFVRAEIERRNPGTVALFATGCAGELNTGHTAHGSITTAANPLRTFAEAERIGRRIAECASVAMRPLDATGVDALDASVTLDFARNEPAPPAEMAARWRAELAGAEPARRLLLESWIAWAEGPALLPLEPHAARVGALRWGPALIASLPGEIFAETGVALRRDLEAGGAGPSIVLAYADECLGYVPPASQYAKGGYEVAEAHRYYGARAAYAPGSAERLADAARGLAARLRGAA</sequence>
<accession>A0ABT1LEG6</accession>
<dbReference type="Proteomes" id="UP001205890">
    <property type="component" value="Unassembled WGS sequence"/>
</dbReference>
<dbReference type="EMBL" id="JANCLU010000011">
    <property type="protein sequence ID" value="MCP8939321.1"/>
    <property type="molecule type" value="Genomic_DNA"/>
</dbReference>